<reference evidence="1 2" key="1">
    <citation type="submission" date="2022-04" db="EMBL/GenBank/DDBJ databases">
        <title>Chromosome-level reference genomes for two strains of Caenorhabditis briggsae: an improved platform for comparative genomics.</title>
        <authorList>
            <person name="Stevens L."/>
            <person name="Andersen E."/>
        </authorList>
    </citation>
    <scope>NUCLEOTIDE SEQUENCE [LARGE SCALE GENOMIC DNA]</scope>
    <source>
        <strain evidence="1">VX34</strain>
        <tissue evidence="1">Whole-organism</tissue>
    </source>
</reference>
<evidence type="ECO:0000313" key="2">
    <source>
        <dbReference type="Proteomes" id="UP000829354"/>
    </source>
</evidence>
<dbReference type="Proteomes" id="UP000829354">
    <property type="component" value="Chromosome III"/>
</dbReference>
<dbReference type="EMBL" id="CP092622">
    <property type="protein sequence ID" value="UMM25797.1"/>
    <property type="molecule type" value="Genomic_DNA"/>
</dbReference>
<evidence type="ECO:0000313" key="1">
    <source>
        <dbReference type="EMBL" id="UMM25797.1"/>
    </source>
</evidence>
<accession>A0AAE9ESU7</accession>
<protein>
    <submittedName>
        <fullName evidence="1">Uncharacterized protein</fullName>
    </submittedName>
</protein>
<dbReference type="SUPFAM" id="SSF63829">
    <property type="entry name" value="Calcium-dependent phosphotriesterase"/>
    <property type="match status" value="1"/>
</dbReference>
<dbReference type="AlphaFoldDB" id="A0AAE9ESU7"/>
<name>A0AAE9ESU7_CAEBR</name>
<gene>
    <name evidence="1" type="ORF">L5515_005471</name>
</gene>
<organism evidence="1 2">
    <name type="scientific">Caenorhabditis briggsae</name>
    <dbReference type="NCBI Taxonomy" id="6238"/>
    <lineage>
        <taxon>Eukaryota</taxon>
        <taxon>Metazoa</taxon>
        <taxon>Ecdysozoa</taxon>
        <taxon>Nematoda</taxon>
        <taxon>Chromadorea</taxon>
        <taxon>Rhabditida</taxon>
        <taxon>Rhabditina</taxon>
        <taxon>Rhabditomorpha</taxon>
        <taxon>Rhabditoidea</taxon>
        <taxon>Rhabditidae</taxon>
        <taxon>Peloderinae</taxon>
        <taxon>Caenorhabditis</taxon>
    </lineage>
</organism>
<proteinExistence type="predicted"/>
<sequence>MTQAPSDTSDYQRFDEMLLHLEPRGARIPYNIVYDKDDNIWVASKGGLYKFDGKSLRTLYEDKKFFKKQAPFPQVLYHKNRIIYTSADFSDRTTLVKVISLNGDVLHESFFDGLVTSMTITDEGDLYICKQTNPGERKNSIMTTHFDCPIGWEIVAESNVGEAFTRCCALDNKTLVTIVSDFPMNMYSNQRIVFYDLETKQATKTVSKTGKGPGEIYFPKCVKKFGDDGFLITDRSGRFMEFKKTGEFVGIRAEIDAFLCESFAVKDNEALMALTGMVRDPDEQLICDDWLETIRLDGSTWRAEREKKRRETAEKEEKGADNCIF</sequence>
<keyword evidence="2" id="KW-1185">Reference proteome</keyword>